<dbReference type="CDD" id="cd20625">
    <property type="entry name" value="CYP164-like"/>
    <property type="match status" value="1"/>
</dbReference>
<feature type="region of interest" description="Disordered" evidence="3">
    <location>
        <begin position="51"/>
        <end position="76"/>
    </location>
</feature>
<evidence type="ECO:0000256" key="1">
    <source>
        <dbReference type="ARBA" id="ARBA00010617"/>
    </source>
</evidence>
<name>A0ABY7GVE1_9BACT</name>
<dbReference type="Pfam" id="PF00067">
    <property type="entry name" value="p450"/>
    <property type="match status" value="1"/>
</dbReference>
<dbReference type="PRINTS" id="PR00359">
    <property type="entry name" value="BP450"/>
</dbReference>
<evidence type="ECO:0000313" key="4">
    <source>
        <dbReference type="EMBL" id="WAS90941.1"/>
    </source>
</evidence>
<dbReference type="InterPro" id="IPR001128">
    <property type="entry name" value="Cyt_P450"/>
</dbReference>
<dbReference type="RefSeq" id="WP_269033268.1">
    <property type="nucleotide sequence ID" value="NZ_CP114040.1"/>
</dbReference>
<evidence type="ECO:0000313" key="5">
    <source>
        <dbReference type="Proteomes" id="UP001164459"/>
    </source>
</evidence>
<keyword evidence="2" id="KW-0408">Iron</keyword>
<dbReference type="InterPro" id="IPR017972">
    <property type="entry name" value="Cyt_P450_CS"/>
</dbReference>
<dbReference type="PROSITE" id="PS00086">
    <property type="entry name" value="CYTOCHROME_P450"/>
    <property type="match status" value="1"/>
</dbReference>
<evidence type="ECO:0000256" key="2">
    <source>
        <dbReference type="RuleBase" id="RU000461"/>
    </source>
</evidence>
<keyword evidence="2" id="KW-0479">Metal-binding</keyword>
<feature type="region of interest" description="Disordered" evidence="3">
    <location>
        <begin position="124"/>
        <end position="143"/>
    </location>
</feature>
<dbReference type="PANTHER" id="PTHR46696:SF1">
    <property type="entry name" value="CYTOCHROME P450 YJIB-RELATED"/>
    <property type="match status" value="1"/>
</dbReference>
<dbReference type="EMBL" id="CP114040">
    <property type="protein sequence ID" value="WAS90941.1"/>
    <property type="molecule type" value="Genomic_DNA"/>
</dbReference>
<keyword evidence="2" id="KW-0560">Oxidoreductase</keyword>
<accession>A0ABY7GVE1</accession>
<dbReference type="InterPro" id="IPR036396">
    <property type="entry name" value="Cyt_P450_sf"/>
</dbReference>
<gene>
    <name evidence="4" type="ORF">O0S08_32530</name>
</gene>
<keyword evidence="2" id="KW-0349">Heme</keyword>
<proteinExistence type="inferred from homology"/>
<organism evidence="4 5">
    <name type="scientific">Nannocystis punicea</name>
    <dbReference type="NCBI Taxonomy" id="2995304"/>
    <lineage>
        <taxon>Bacteria</taxon>
        <taxon>Pseudomonadati</taxon>
        <taxon>Myxococcota</taxon>
        <taxon>Polyangia</taxon>
        <taxon>Nannocystales</taxon>
        <taxon>Nannocystaceae</taxon>
        <taxon>Nannocystis</taxon>
    </lineage>
</organism>
<keyword evidence="2" id="KW-0503">Monooxygenase</keyword>
<protein>
    <submittedName>
        <fullName evidence="4">Cytochrome P450</fullName>
    </submittedName>
</protein>
<dbReference type="InterPro" id="IPR002397">
    <property type="entry name" value="Cyt_P450_B"/>
</dbReference>
<reference evidence="4" key="1">
    <citation type="submission" date="2022-11" db="EMBL/GenBank/DDBJ databases">
        <title>Minimal conservation of predation-associated metabolite biosynthetic gene clusters underscores biosynthetic potential of Myxococcota including descriptions for ten novel species: Archangium lansinium sp. nov., Myxococcus landrumus sp. nov., Nannocystis bai.</title>
        <authorList>
            <person name="Ahearne A."/>
            <person name="Stevens C."/>
            <person name="Dowd S."/>
        </authorList>
    </citation>
    <scope>NUCLEOTIDE SEQUENCE</scope>
    <source>
        <strain evidence="4">Fl3</strain>
    </source>
</reference>
<dbReference type="SUPFAM" id="SSF48264">
    <property type="entry name" value="Cytochrome P450"/>
    <property type="match status" value="1"/>
</dbReference>
<dbReference type="Gene3D" id="1.10.630.10">
    <property type="entry name" value="Cytochrome P450"/>
    <property type="match status" value="1"/>
</dbReference>
<sequence length="556" mass="61844">MSEKRGEASMSSVAEPIRRIILSGGPGGRLASLPPAFARCAGPRSQAGLALTRAGGDDASPERANTRPRALARPRHETAPCSIRRLCTSDRCTSRTRTTRRSQEGLWFPFSAVARRCMLKHLDRRQQAGPPAAATISELPPMSQEPTAPAVKYDILSPAFFADPYPTLRRMREEDPVFWHPLLKSWVLTRYADIQRVLRDRKSEFSNSKVAQYGLGAPESVRAKFEVFNTFVSSWVAFMDPPDHTRLRALIARAFTVQAVERLRPRIQQAIDDLLAAARERGHMDVVADFAAQLPMTVFSELMGIPREDSERLREDALVVMSLFGAGIATAEGVESAYRGVMSYYEYFNAHIAARRSRSTEDLLSKLVEARVDGVGMTDTELVAMCVTLFLASQETTLYMVANAVNTLVRHPEQAQRLREDPRLVDAALEETMRYDGPTFGTFRRAKVDITDLPDGKIGAGDYVLSIICSANRDGHRFPDPDRFDIERQDTRHLSFSSGIHVCPGAALSRLEGRLAIQALLQTFSDLRLESDAPLEWVSSMMVRGFKSLPITMTPA</sequence>
<dbReference type="PANTHER" id="PTHR46696">
    <property type="entry name" value="P450, PUTATIVE (EUROFUNG)-RELATED"/>
    <property type="match status" value="1"/>
</dbReference>
<evidence type="ECO:0000256" key="3">
    <source>
        <dbReference type="SAM" id="MobiDB-lite"/>
    </source>
</evidence>
<dbReference type="Proteomes" id="UP001164459">
    <property type="component" value="Chromosome"/>
</dbReference>
<keyword evidence="5" id="KW-1185">Reference proteome</keyword>
<comment type="similarity">
    <text evidence="1 2">Belongs to the cytochrome P450 family.</text>
</comment>